<evidence type="ECO:0000256" key="4">
    <source>
        <dbReference type="PROSITE-ProRule" id="PRU00473"/>
    </source>
</evidence>
<dbReference type="InterPro" id="IPR050330">
    <property type="entry name" value="Bact_OuterMem_StrucFunc"/>
</dbReference>
<gene>
    <name evidence="7" type="ORF">BC748_1566</name>
</gene>
<dbReference type="PANTHER" id="PTHR30329">
    <property type="entry name" value="STATOR ELEMENT OF FLAGELLAR MOTOR COMPLEX"/>
    <property type="match status" value="1"/>
</dbReference>
<keyword evidence="5" id="KW-0732">Signal</keyword>
<dbReference type="GO" id="GO:0009279">
    <property type="term" value="C:cell outer membrane"/>
    <property type="evidence" value="ECO:0007669"/>
    <property type="project" value="UniProtKB-SubCell"/>
</dbReference>
<dbReference type="Pfam" id="PF00691">
    <property type="entry name" value="OmpA"/>
    <property type="match status" value="1"/>
</dbReference>
<dbReference type="PANTHER" id="PTHR30329:SF21">
    <property type="entry name" value="LIPOPROTEIN YIAD-RELATED"/>
    <property type="match status" value="1"/>
</dbReference>
<keyword evidence="8" id="KW-1185">Reference proteome</keyword>
<sequence>MIKSFHLFFLLLPFILFSQNQSQYPDTIIDSYNSTSKTRDKFYGGSKVPSKRIAVSLDSLFFKNDCFISLPQDSYIIVGFTDNYIIDAPQQNDIFIEEVGGAGEYADVFVSSDNLEYTFLGVAGDGSVNEFDLAKINYKKQVKYIKIIGKDNKGSSPGFDLGSVYGLPGANKYEEIIILENVLFQTNKSILLEQSFEPLNKLAQQLEINLSIKIEIRGHTDNKGTEAKNQSLSEERAKVVLNYLVSKGIATSRFSHKGFGSTQPIASNDTAEGREKNRRVEFIKTE</sequence>
<evidence type="ECO:0000313" key="8">
    <source>
        <dbReference type="Proteomes" id="UP000295260"/>
    </source>
</evidence>
<dbReference type="InterPro" id="IPR006665">
    <property type="entry name" value="OmpA-like"/>
</dbReference>
<evidence type="ECO:0000256" key="1">
    <source>
        <dbReference type="ARBA" id="ARBA00004442"/>
    </source>
</evidence>
<dbReference type="InterPro" id="IPR006664">
    <property type="entry name" value="OMP_bac"/>
</dbReference>
<feature type="domain" description="OmpA-like" evidence="6">
    <location>
        <begin position="171"/>
        <end position="286"/>
    </location>
</feature>
<proteinExistence type="predicted"/>
<dbReference type="RefSeq" id="WP_133532855.1">
    <property type="nucleotide sequence ID" value="NZ_SNXR01000013.1"/>
</dbReference>
<dbReference type="SUPFAM" id="SSF103088">
    <property type="entry name" value="OmpA-like"/>
    <property type="match status" value="1"/>
</dbReference>
<evidence type="ECO:0000256" key="2">
    <source>
        <dbReference type="ARBA" id="ARBA00023136"/>
    </source>
</evidence>
<evidence type="ECO:0000256" key="3">
    <source>
        <dbReference type="ARBA" id="ARBA00023237"/>
    </source>
</evidence>
<accession>A0A4R6QD45</accession>
<feature type="chain" id="PRO_5020195176" evidence="5">
    <location>
        <begin position="19"/>
        <end position="286"/>
    </location>
</feature>
<comment type="caution">
    <text evidence="7">The sequence shown here is derived from an EMBL/GenBank/DDBJ whole genome shotgun (WGS) entry which is preliminary data.</text>
</comment>
<keyword evidence="3" id="KW-0998">Cell outer membrane</keyword>
<reference evidence="7 8" key="1">
    <citation type="submission" date="2019-03" db="EMBL/GenBank/DDBJ databases">
        <title>Genomic Encyclopedia of Archaeal and Bacterial Type Strains, Phase II (KMG-II): from individual species to whole genera.</title>
        <authorList>
            <person name="Goeker M."/>
        </authorList>
    </citation>
    <scope>NUCLEOTIDE SEQUENCE [LARGE SCALE GENOMIC DNA]</scope>
    <source>
        <strain evidence="7 8">DSM 25687</strain>
    </source>
</reference>
<comment type="subcellular location">
    <subcellularLocation>
        <location evidence="1">Cell outer membrane</location>
    </subcellularLocation>
</comment>
<dbReference type="Proteomes" id="UP000295260">
    <property type="component" value="Unassembled WGS sequence"/>
</dbReference>
<dbReference type="EMBL" id="SNXR01000013">
    <property type="protein sequence ID" value="TDP59319.1"/>
    <property type="molecule type" value="Genomic_DNA"/>
</dbReference>
<dbReference type="PRINTS" id="PR01021">
    <property type="entry name" value="OMPADOMAIN"/>
</dbReference>
<protein>
    <submittedName>
        <fullName evidence="7">OmpA family protein</fullName>
    </submittedName>
</protein>
<dbReference type="OrthoDB" id="9815217at2"/>
<evidence type="ECO:0000313" key="7">
    <source>
        <dbReference type="EMBL" id="TDP59319.1"/>
    </source>
</evidence>
<keyword evidence="2 4" id="KW-0472">Membrane</keyword>
<evidence type="ECO:0000259" key="6">
    <source>
        <dbReference type="PROSITE" id="PS51123"/>
    </source>
</evidence>
<evidence type="ECO:0000256" key="5">
    <source>
        <dbReference type="SAM" id="SignalP"/>
    </source>
</evidence>
<name>A0A4R6QD45_9FLAO</name>
<feature type="signal peptide" evidence="5">
    <location>
        <begin position="1"/>
        <end position="18"/>
    </location>
</feature>
<dbReference type="AlphaFoldDB" id="A0A4R6QD45"/>
<dbReference type="InterPro" id="IPR036737">
    <property type="entry name" value="OmpA-like_sf"/>
</dbReference>
<dbReference type="Gene3D" id="3.30.1330.60">
    <property type="entry name" value="OmpA-like domain"/>
    <property type="match status" value="1"/>
</dbReference>
<dbReference type="PROSITE" id="PS51123">
    <property type="entry name" value="OMPA_2"/>
    <property type="match status" value="1"/>
</dbReference>
<dbReference type="CDD" id="cd07185">
    <property type="entry name" value="OmpA_C-like"/>
    <property type="match status" value="1"/>
</dbReference>
<organism evidence="7 8">
    <name type="scientific">Flavobacterium dankookense</name>
    <dbReference type="NCBI Taxonomy" id="706186"/>
    <lineage>
        <taxon>Bacteria</taxon>
        <taxon>Pseudomonadati</taxon>
        <taxon>Bacteroidota</taxon>
        <taxon>Flavobacteriia</taxon>
        <taxon>Flavobacteriales</taxon>
        <taxon>Flavobacteriaceae</taxon>
        <taxon>Flavobacterium</taxon>
    </lineage>
</organism>